<evidence type="ECO:0000313" key="3">
    <source>
        <dbReference type="RefSeq" id="XP_026657060.2"/>
    </source>
</evidence>
<dbReference type="InterPro" id="IPR012337">
    <property type="entry name" value="RNaseH-like_sf"/>
</dbReference>
<reference evidence="2" key="1">
    <citation type="journal article" date="2019" name="Nat. Commun.">
        <title>Genome-wide association mapping of date palm fruit traits.</title>
        <authorList>
            <person name="Hazzouri K.M."/>
            <person name="Gros-Balthazard M."/>
            <person name="Flowers J.M."/>
            <person name="Copetti D."/>
            <person name="Lemansour A."/>
            <person name="Lebrun M."/>
            <person name="Masmoudi K."/>
            <person name="Ferrand S."/>
            <person name="Dhar M.I."/>
            <person name="Fresquez Z.A."/>
            <person name="Rosas U."/>
            <person name="Zhang J."/>
            <person name="Talag J."/>
            <person name="Lee S."/>
            <person name="Kudrna D."/>
            <person name="Powell R.F."/>
            <person name="Leitch I.J."/>
            <person name="Krueger R.R."/>
            <person name="Wing R.A."/>
            <person name="Amiri K.M.A."/>
            <person name="Purugganan M.D."/>
        </authorList>
    </citation>
    <scope>NUCLEOTIDE SEQUENCE [LARGE SCALE GENOMIC DNA]</scope>
    <source>
        <strain evidence="2">cv. Khalas</strain>
    </source>
</reference>
<evidence type="ECO:0000259" key="1">
    <source>
        <dbReference type="Pfam" id="PF14372"/>
    </source>
</evidence>
<feature type="domain" description="hAT-like transposase RNase-H fold" evidence="1">
    <location>
        <begin position="157"/>
        <end position="255"/>
    </location>
</feature>
<proteinExistence type="predicted"/>
<dbReference type="AlphaFoldDB" id="A0A8B8J020"/>
<gene>
    <name evidence="3" type="primary">LOC103697007</name>
</gene>
<dbReference type="PANTHER" id="PTHR23272">
    <property type="entry name" value="BED FINGER-RELATED"/>
    <property type="match status" value="1"/>
</dbReference>
<dbReference type="OrthoDB" id="1935496at2759"/>
<dbReference type="GeneID" id="103697007"/>
<evidence type="ECO:0000313" key="2">
    <source>
        <dbReference type="Proteomes" id="UP000228380"/>
    </source>
</evidence>
<dbReference type="PANTHER" id="PTHR23272:SF184">
    <property type="entry name" value="OS03G0311250 PROTEIN"/>
    <property type="match status" value="1"/>
</dbReference>
<accession>A0A8B8J020</accession>
<protein>
    <submittedName>
        <fullName evidence="3">Zinc finger BED domain-containing protein RICESLEEPER 2-like</fullName>
    </submittedName>
</protein>
<sequence length="337" mass="39749">MTLDNASVNDVFVDMLKIQLNLNNALYSDGEFFHVRCCAHILNSIVQEGLKEIDEPIFKVCESIKYVRGSQVRKQKFLECVRQVSLESKKDLRQDVPTRWNSTFLMLESALFYHHAFLHLKLNYSNYKHCPSEEEWGKVEKISKLLSVFYDATLVFSGAKYPTSNLYFSQVFLIEFTLRQKMQSAYAFIQRMTRQIYEKFEKYWSDHSLILAMAVILDPRYKFQFVEYCYKKLNRYGSTESMHIRDYMFSLFNQYMLASSKTPTTSTSTHGDMETATSSETSEACRKADAFKDFDTFESFDFVTMAQKSQLELYLDEPRVDRKSNLDVLYFWKVNQF</sequence>
<dbReference type="RefSeq" id="XP_026657060.2">
    <property type="nucleotide sequence ID" value="XM_026801259.2"/>
</dbReference>
<dbReference type="SUPFAM" id="SSF53098">
    <property type="entry name" value="Ribonuclease H-like"/>
    <property type="match status" value="1"/>
</dbReference>
<organism evidence="2 3">
    <name type="scientific">Phoenix dactylifera</name>
    <name type="common">Date palm</name>
    <dbReference type="NCBI Taxonomy" id="42345"/>
    <lineage>
        <taxon>Eukaryota</taxon>
        <taxon>Viridiplantae</taxon>
        <taxon>Streptophyta</taxon>
        <taxon>Embryophyta</taxon>
        <taxon>Tracheophyta</taxon>
        <taxon>Spermatophyta</taxon>
        <taxon>Magnoliopsida</taxon>
        <taxon>Liliopsida</taxon>
        <taxon>Arecaceae</taxon>
        <taxon>Coryphoideae</taxon>
        <taxon>Phoeniceae</taxon>
        <taxon>Phoenix</taxon>
    </lineage>
</organism>
<dbReference type="GO" id="GO:0003677">
    <property type="term" value="F:DNA binding"/>
    <property type="evidence" value="ECO:0007669"/>
    <property type="project" value="InterPro"/>
</dbReference>
<reference evidence="3" key="2">
    <citation type="submission" date="2025-08" db="UniProtKB">
        <authorList>
            <consortium name="RefSeq"/>
        </authorList>
    </citation>
    <scope>IDENTIFICATION</scope>
    <source>
        <tissue evidence="3">Young leaves</tissue>
    </source>
</reference>
<dbReference type="Pfam" id="PF14372">
    <property type="entry name" value="hAT-like_RNase-H"/>
    <property type="match status" value="1"/>
</dbReference>
<name>A0A8B8J020_PHODC</name>
<dbReference type="Proteomes" id="UP000228380">
    <property type="component" value="Chromosome 12"/>
</dbReference>
<dbReference type="InterPro" id="IPR025525">
    <property type="entry name" value="hAT-like_transposase_RNase-H"/>
</dbReference>
<keyword evidence="2" id="KW-1185">Reference proteome</keyword>
<dbReference type="KEGG" id="pda:103697007"/>